<dbReference type="SUPFAM" id="SSF51735">
    <property type="entry name" value="NAD(P)-binding Rossmann-fold domains"/>
    <property type="match status" value="1"/>
</dbReference>
<dbReference type="GO" id="GO:0051287">
    <property type="term" value="F:NAD binding"/>
    <property type="evidence" value="ECO:0007669"/>
    <property type="project" value="InterPro"/>
</dbReference>
<dbReference type="EMBL" id="MDDS01000075">
    <property type="protein sequence ID" value="ODP36335.1"/>
    <property type="molecule type" value="Genomic_DNA"/>
</dbReference>
<dbReference type="Pfam" id="PF22698">
    <property type="entry name" value="Semialdhyde_dhC_1"/>
    <property type="match status" value="1"/>
</dbReference>
<dbReference type="NCBIfam" id="TIGR01851">
    <property type="entry name" value="argC_other"/>
    <property type="match status" value="1"/>
</dbReference>
<dbReference type="HAMAP" id="MF_01110">
    <property type="entry name" value="ArgC_type2"/>
    <property type="match status" value="1"/>
</dbReference>
<evidence type="ECO:0000256" key="5">
    <source>
        <dbReference type="ARBA" id="ARBA00023002"/>
    </source>
</evidence>
<feature type="active site" evidence="6">
    <location>
        <position position="116"/>
    </location>
</feature>
<evidence type="ECO:0000313" key="8">
    <source>
        <dbReference type="EMBL" id="ODP36335.1"/>
    </source>
</evidence>
<gene>
    <name evidence="6" type="primary">argC</name>
    <name evidence="8" type="ORF">BFL28_06495</name>
</gene>
<evidence type="ECO:0000259" key="7">
    <source>
        <dbReference type="SMART" id="SM00859"/>
    </source>
</evidence>
<dbReference type="Gene3D" id="3.40.50.720">
    <property type="entry name" value="NAD(P)-binding Rossmann-like Domain"/>
    <property type="match status" value="1"/>
</dbReference>
<comment type="similarity">
    <text evidence="6">Belongs to the NAGSA dehydrogenase family. Type 2 subfamily.</text>
</comment>
<keyword evidence="5 6" id="KW-0560">Oxidoreductase</keyword>
<dbReference type="AlphaFoldDB" id="A0A1E3LT34"/>
<evidence type="ECO:0000256" key="3">
    <source>
        <dbReference type="ARBA" id="ARBA00022605"/>
    </source>
</evidence>
<protein>
    <recommendedName>
        <fullName evidence="6">N-acetyl-gamma-glutamyl-phosphate reductase</fullName>
        <shortName evidence="6">AGPR</shortName>
        <ecNumber evidence="6">1.2.1.38</ecNumber>
    </recommendedName>
    <alternativeName>
        <fullName evidence="6">N-acetyl-glutamate semialdehyde dehydrogenase</fullName>
        <shortName evidence="6">NAGSA dehydrogenase</shortName>
    </alternativeName>
</protein>
<evidence type="ECO:0000256" key="6">
    <source>
        <dbReference type="HAMAP-Rule" id="MF_01110"/>
    </source>
</evidence>
<dbReference type="Gene3D" id="3.30.360.10">
    <property type="entry name" value="Dihydrodipicolinate Reductase, domain 2"/>
    <property type="match status" value="1"/>
</dbReference>
<dbReference type="InterPro" id="IPR010136">
    <property type="entry name" value="AGPR_type-2"/>
</dbReference>
<comment type="pathway">
    <text evidence="6">Amino-acid biosynthesis; L-arginine biosynthesis; N(2)-acetyl-L-ornithine from L-glutamate: step 3/4.</text>
</comment>
<keyword evidence="4 6" id="KW-0521">NADP</keyword>
<dbReference type="PANTHER" id="PTHR32338:SF10">
    <property type="entry name" value="N-ACETYL-GAMMA-GLUTAMYL-PHOSPHATE REDUCTASE, CHLOROPLASTIC-RELATED"/>
    <property type="match status" value="1"/>
</dbReference>
<comment type="subcellular location">
    <subcellularLocation>
        <location evidence="6">Cytoplasm</location>
    </subcellularLocation>
</comment>
<dbReference type="OrthoDB" id="9801289at2"/>
<comment type="caution">
    <text evidence="8">The sequence shown here is derived from an EMBL/GenBank/DDBJ whole genome shotgun (WGS) entry which is preliminary data.</text>
</comment>
<evidence type="ECO:0000313" key="9">
    <source>
        <dbReference type="Proteomes" id="UP000094487"/>
    </source>
</evidence>
<dbReference type="CDD" id="cd17896">
    <property type="entry name" value="AGPR_2_N"/>
    <property type="match status" value="1"/>
</dbReference>
<dbReference type="STRING" id="1888892.BFL28_06495"/>
<dbReference type="SMART" id="SM00859">
    <property type="entry name" value="Semialdhyde_dh"/>
    <property type="match status" value="1"/>
</dbReference>
<dbReference type="InterPro" id="IPR058924">
    <property type="entry name" value="AGPR_dimerisation_dom"/>
</dbReference>
<proteinExistence type="inferred from homology"/>
<keyword evidence="9" id="KW-1185">Reference proteome</keyword>
<dbReference type="InterPro" id="IPR050085">
    <property type="entry name" value="AGPR"/>
</dbReference>
<keyword evidence="2 6" id="KW-0055">Arginine biosynthesis</keyword>
<dbReference type="UniPathway" id="UPA00068">
    <property type="reaction ID" value="UER00108"/>
</dbReference>
<dbReference type="PANTHER" id="PTHR32338">
    <property type="entry name" value="N-ACETYL-GAMMA-GLUTAMYL-PHOSPHATE REDUCTASE, CHLOROPLASTIC-RELATED-RELATED"/>
    <property type="match status" value="1"/>
</dbReference>
<keyword evidence="1 6" id="KW-0963">Cytoplasm</keyword>
<dbReference type="EC" id="1.2.1.38" evidence="6"/>
<dbReference type="CDD" id="cd23935">
    <property type="entry name" value="AGPR_2_C"/>
    <property type="match status" value="1"/>
</dbReference>
<dbReference type="GO" id="GO:0006526">
    <property type="term" value="P:L-arginine biosynthetic process"/>
    <property type="evidence" value="ECO:0007669"/>
    <property type="project" value="UniProtKB-UniRule"/>
</dbReference>
<comment type="catalytic activity">
    <reaction evidence="6">
        <text>N-acetyl-L-glutamate 5-semialdehyde + phosphate + NADP(+) = N-acetyl-L-glutamyl 5-phosphate + NADPH + H(+)</text>
        <dbReference type="Rhea" id="RHEA:21588"/>
        <dbReference type="ChEBI" id="CHEBI:15378"/>
        <dbReference type="ChEBI" id="CHEBI:29123"/>
        <dbReference type="ChEBI" id="CHEBI:43474"/>
        <dbReference type="ChEBI" id="CHEBI:57783"/>
        <dbReference type="ChEBI" id="CHEBI:57936"/>
        <dbReference type="ChEBI" id="CHEBI:58349"/>
        <dbReference type="EC" id="1.2.1.38"/>
    </reaction>
</comment>
<keyword evidence="3 6" id="KW-0028">Amino-acid biosynthesis</keyword>
<dbReference type="RefSeq" id="WP_069321904.1">
    <property type="nucleotide sequence ID" value="NZ_MDDS01000075.1"/>
</dbReference>
<feature type="domain" description="Semialdehyde dehydrogenase NAD-binding" evidence="7">
    <location>
        <begin position="4"/>
        <end position="105"/>
    </location>
</feature>
<organism evidence="8 9">
    <name type="scientific">Sphingomonas turrisvirgatae</name>
    <dbReference type="NCBI Taxonomy" id="1888892"/>
    <lineage>
        <taxon>Bacteria</taxon>
        <taxon>Pseudomonadati</taxon>
        <taxon>Pseudomonadota</taxon>
        <taxon>Alphaproteobacteria</taxon>
        <taxon>Sphingomonadales</taxon>
        <taxon>Sphingomonadaceae</taxon>
        <taxon>Sphingomonas</taxon>
    </lineage>
</organism>
<evidence type="ECO:0000256" key="4">
    <source>
        <dbReference type="ARBA" id="ARBA00022857"/>
    </source>
</evidence>
<sequence length="314" mass="33089">MTITVFIDGAAGTTGLEIADRLAGRAEIELIALADEDRKNAKKRAQALNAADFVILCLPDDAAREAVELTTNPATRIIDASTAHRIADGWTYGFAELEPSQAAAIHDARLVSNPGCWPTGFLALVRPLVRAGLIPPDWPLSASGASGYSGGGKAMISEFENASDAGGTDTAFRAYGLGLEHKHLPEMQKHARIEHAPIFQPAVARAYRGMLIEVPLALHALPRKPSVQAIEAALADAYRDSPVVYVLPTEGVAALTVEEVAGTDRMHLRVFGNPERGHARLVATLDNLGKGAGGAAVQNLNIMAGLDQTAGLVL</sequence>
<reference evidence="8 9" key="1">
    <citation type="submission" date="2016-08" db="EMBL/GenBank/DDBJ databases">
        <title>Draft genome of the agarase producing Sphingomonas sp. MCT13.</title>
        <authorList>
            <person name="D'Andrea M.M."/>
            <person name="Rossolini G.M."/>
            <person name="Thaller M.C."/>
        </authorList>
    </citation>
    <scope>NUCLEOTIDE SEQUENCE [LARGE SCALE GENOMIC DNA]</scope>
    <source>
        <strain evidence="8 9">MCT13</strain>
    </source>
</reference>
<dbReference type="Pfam" id="PF01118">
    <property type="entry name" value="Semialdhyde_dh"/>
    <property type="match status" value="1"/>
</dbReference>
<accession>A0A1E3LT34</accession>
<dbReference type="Proteomes" id="UP000094487">
    <property type="component" value="Unassembled WGS sequence"/>
</dbReference>
<dbReference type="InterPro" id="IPR000534">
    <property type="entry name" value="Semialdehyde_DH_NAD-bd"/>
</dbReference>
<name>A0A1E3LT34_9SPHN</name>
<evidence type="ECO:0000256" key="2">
    <source>
        <dbReference type="ARBA" id="ARBA00022571"/>
    </source>
</evidence>
<dbReference type="InterPro" id="IPR036291">
    <property type="entry name" value="NAD(P)-bd_dom_sf"/>
</dbReference>
<evidence type="ECO:0000256" key="1">
    <source>
        <dbReference type="ARBA" id="ARBA00022490"/>
    </source>
</evidence>
<dbReference type="GO" id="GO:0003942">
    <property type="term" value="F:N-acetyl-gamma-glutamyl-phosphate reductase activity"/>
    <property type="evidence" value="ECO:0007669"/>
    <property type="project" value="UniProtKB-UniRule"/>
</dbReference>
<comment type="function">
    <text evidence="6">Catalyzes the NADPH-dependent reduction of N-acetyl-5-glutamyl phosphate to yield N-acetyl-L-glutamate 5-semialdehyde.</text>
</comment>
<dbReference type="SUPFAM" id="SSF55347">
    <property type="entry name" value="Glyceraldehyde-3-phosphate dehydrogenase-like, C-terminal domain"/>
    <property type="match status" value="1"/>
</dbReference>
<dbReference type="GO" id="GO:0005737">
    <property type="term" value="C:cytoplasm"/>
    <property type="evidence" value="ECO:0007669"/>
    <property type="project" value="UniProtKB-SubCell"/>
</dbReference>